<dbReference type="EMBL" id="JSCE01000084">
    <property type="protein sequence ID" value="KHM52557.1"/>
    <property type="molecule type" value="Genomic_DNA"/>
</dbReference>
<accession>A0A0B2K336</accession>
<protein>
    <submittedName>
        <fullName evidence="1">Uncharacterized protein</fullName>
    </submittedName>
</protein>
<evidence type="ECO:0000313" key="2">
    <source>
        <dbReference type="Proteomes" id="UP000030993"/>
    </source>
</evidence>
<proteinExistence type="predicted"/>
<sequence>MMKNIAMNKLNDNQLEAVVGGASYESFELFHALRDNYAFQKEYPSLFAPPVNQEVTIDDKAMAKALLEKLGIKAQINWGADTWSDCNIYTAADTGKTLYHRDVINAIKNYKC</sequence>
<dbReference type="RefSeq" id="WP_039206727.1">
    <property type="nucleotide sequence ID" value="NZ_JSCE01000084.1"/>
</dbReference>
<gene>
    <name evidence="1" type="ORF">NZ47_04030</name>
</gene>
<comment type="caution">
    <text evidence="1">The sequence shown here is derived from an EMBL/GenBank/DDBJ whole genome shotgun (WGS) entry which is preliminary data.</text>
</comment>
<evidence type="ECO:0000313" key="1">
    <source>
        <dbReference type="EMBL" id="KHM52557.1"/>
    </source>
</evidence>
<reference evidence="1 2" key="1">
    <citation type="journal article" date="2013" name="PLoS ONE">
        <title>Identification and characterization of three novel lipases belonging to families II and V from Anaerovibrio lipolyticus 5ST.</title>
        <authorList>
            <person name="Prive F."/>
            <person name="Kaderbhai N.N."/>
            <person name="Girdwood S."/>
            <person name="Worgan H.J."/>
            <person name="Pinloche E."/>
            <person name="Scollan N.D."/>
            <person name="Huws S.A."/>
            <person name="Newbold C.J."/>
        </authorList>
    </citation>
    <scope>NUCLEOTIDE SEQUENCE [LARGE SCALE GENOMIC DNA]</scope>
    <source>
        <strain evidence="1 2">5S</strain>
    </source>
</reference>
<keyword evidence="2" id="KW-1185">Reference proteome</keyword>
<dbReference type="Proteomes" id="UP000030993">
    <property type="component" value="Unassembled WGS sequence"/>
</dbReference>
<dbReference type="AlphaFoldDB" id="A0A0B2K336"/>
<name>A0A0B2K336_9FIRM</name>
<organism evidence="1 2">
    <name type="scientific">Anaerovibrio lipolyticus</name>
    <dbReference type="NCBI Taxonomy" id="82374"/>
    <lineage>
        <taxon>Bacteria</taxon>
        <taxon>Bacillati</taxon>
        <taxon>Bacillota</taxon>
        <taxon>Negativicutes</taxon>
        <taxon>Selenomonadales</taxon>
        <taxon>Selenomonadaceae</taxon>
        <taxon>Anaerovibrio</taxon>
    </lineage>
</organism>